<evidence type="ECO:0000313" key="2">
    <source>
        <dbReference type="Proteomes" id="UP001065298"/>
    </source>
</evidence>
<accession>A0ACC0RAJ6</accession>
<name>A0ACC0RAJ6_9HYPO</name>
<protein>
    <submittedName>
        <fullName evidence="1">Uncharacterized protein</fullName>
    </submittedName>
</protein>
<gene>
    <name evidence="1" type="ORF">NCS57_00278100</name>
</gene>
<dbReference type="EMBL" id="CM046504">
    <property type="protein sequence ID" value="KAI8679985.1"/>
    <property type="molecule type" value="Genomic_DNA"/>
</dbReference>
<proteinExistence type="predicted"/>
<keyword evidence="2" id="KW-1185">Reference proteome</keyword>
<reference evidence="1" key="1">
    <citation type="submission" date="2022-06" db="EMBL/GenBank/DDBJ databases">
        <title>Fusarium solani species complex genomes reveal bases of compartmentalisation and animal pathogenesis.</title>
        <authorList>
            <person name="Tsai I.J."/>
        </authorList>
    </citation>
    <scope>NUCLEOTIDE SEQUENCE</scope>
    <source>
        <strain evidence="1">Fu6.1</strain>
    </source>
</reference>
<organism evidence="1 2">
    <name type="scientific">Fusarium keratoplasticum</name>
    <dbReference type="NCBI Taxonomy" id="1328300"/>
    <lineage>
        <taxon>Eukaryota</taxon>
        <taxon>Fungi</taxon>
        <taxon>Dikarya</taxon>
        <taxon>Ascomycota</taxon>
        <taxon>Pezizomycotina</taxon>
        <taxon>Sordariomycetes</taxon>
        <taxon>Hypocreomycetidae</taxon>
        <taxon>Hypocreales</taxon>
        <taxon>Nectriaceae</taxon>
        <taxon>Fusarium</taxon>
        <taxon>Fusarium solani species complex</taxon>
    </lineage>
</organism>
<dbReference type="Proteomes" id="UP001065298">
    <property type="component" value="Chromosome 2"/>
</dbReference>
<sequence length="243" mass="27146">MKRRRLPFKPLERVVHLNRASTVWSWLALDAPAASCWGERNYTHRGTSRRERRSRGREQTQQHHRGQRQPSESQVQQQQQQYTHSYASSSGYTATAGYAGYTAPQGGQYGTADYDAQGYPQAPSTPRAYQGSVQDSRSSSDRDNTRVSFYGDRDDLEDPARRTESFVQEGHRHRVASSGSSQSGRDIQREREDSARDAIAGFYATYGDANTQSSHGPAQYYPNPDYPDCGDGPNHGGSSYGGH</sequence>
<evidence type="ECO:0000313" key="1">
    <source>
        <dbReference type="EMBL" id="KAI8679985.1"/>
    </source>
</evidence>
<comment type="caution">
    <text evidence="1">The sequence shown here is derived from an EMBL/GenBank/DDBJ whole genome shotgun (WGS) entry which is preliminary data.</text>
</comment>